<name>A0AAV7FKC7_DENCH</name>
<dbReference type="AlphaFoldDB" id="A0AAV7FKC7"/>
<keyword evidence="2" id="KW-1185">Reference proteome</keyword>
<evidence type="ECO:0000313" key="2">
    <source>
        <dbReference type="Proteomes" id="UP000775213"/>
    </source>
</evidence>
<protein>
    <submittedName>
        <fullName evidence="1">Uncharacterized protein</fullName>
    </submittedName>
</protein>
<comment type="caution">
    <text evidence="1">The sequence shown here is derived from an EMBL/GenBank/DDBJ whole genome shotgun (WGS) entry which is preliminary data.</text>
</comment>
<dbReference type="EMBL" id="JAGFBR010000019">
    <property type="protein sequence ID" value="KAH0449174.1"/>
    <property type="molecule type" value="Genomic_DNA"/>
</dbReference>
<evidence type="ECO:0000313" key="1">
    <source>
        <dbReference type="EMBL" id="KAH0449174.1"/>
    </source>
</evidence>
<reference evidence="1 2" key="1">
    <citation type="journal article" date="2021" name="Hortic Res">
        <title>Chromosome-scale assembly of the Dendrobium chrysotoxum genome enhances the understanding of orchid evolution.</title>
        <authorList>
            <person name="Zhang Y."/>
            <person name="Zhang G.Q."/>
            <person name="Zhang D."/>
            <person name="Liu X.D."/>
            <person name="Xu X.Y."/>
            <person name="Sun W.H."/>
            <person name="Yu X."/>
            <person name="Zhu X."/>
            <person name="Wang Z.W."/>
            <person name="Zhao X."/>
            <person name="Zhong W.Y."/>
            <person name="Chen H."/>
            <person name="Yin W.L."/>
            <person name="Huang T."/>
            <person name="Niu S.C."/>
            <person name="Liu Z.J."/>
        </authorList>
    </citation>
    <scope>NUCLEOTIDE SEQUENCE [LARGE SCALE GENOMIC DNA]</scope>
    <source>
        <strain evidence="1">Lindl</strain>
    </source>
</reference>
<organism evidence="1 2">
    <name type="scientific">Dendrobium chrysotoxum</name>
    <name type="common">Orchid</name>
    <dbReference type="NCBI Taxonomy" id="161865"/>
    <lineage>
        <taxon>Eukaryota</taxon>
        <taxon>Viridiplantae</taxon>
        <taxon>Streptophyta</taxon>
        <taxon>Embryophyta</taxon>
        <taxon>Tracheophyta</taxon>
        <taxon>Spermatophyta</taxon>
        <taxon>Magnoliopsida</taxon>
        <taxon>Liliopsida</taxon>
        <taxon>Asparagales</taxon>
        <taxon>Orchidaceae</taxon>
        <taxon>Epidendroideae</taxon>
        <taxon>Malaxideae</taxon>
        <taxon>Dendrobiinae</taxon>
        <taxon>Dendrobium</taxon>
    </lineage>
</organism>
<gene>
    <name evidence="1" type="ORF">IEQ34_022974</name>
</gene>
<accession>A0AAV7FKC7</accession>
<proteinExistence type="predicted"/>
<sequence>MTIAAALASSPDVGSSMNIIAGLATSSTAMVNLLRCSVDSPFTPGNPTNAPLNGVSSTSSIISSINIYGQKINTLNQPQQAIEAMLNIPKTRKLSHKGNGYHFVHNILKLEQRFPVS</sequence>
<dbReference type="Proteomes" id="UP000775213">
    <property type="component" value="Unassembled WGS sequence"/>
</dbReference>